<proteinExistence type="predicted"/>
<protein>
    <recommendedName>
        <fullName evidence="3">Leucine Rich repeats (2 copies)</fullName>
    </recommendedName>
</protein>
<dbReference type="RefSeq" id="WP_061518476.1">
    <property type="nucleotide sequence ID" value="NZ_JRUE01000111.1"/>
</dbReference>
<accession>A0A150HWU5</accession>
<dbReference type="PATRIC" id="fig|52133.18.peg.1265"/>
<reference evidence="1 2" key="1">
    <citation type="journal article" date="2016" name="Sci. Rep.">
        <title>Genomic and phenotypic characterization of the species Acinetobacter venetianus.</title>
        <authorList>
            <person name="Fondi M."/>
            <person name="Maida I."/>
            <person name="Perrin E."/>
            <person name="Orlandini V."/>
            <person name="La Torre L."/>
            <person name="Bosi E."/>
            <person name="Negroni A."/>
            <person name="Zanaroli G."/>
            <person name="Fava F."/>
            <person name="Decorosi F."/>
            <person name="Giovannetti L."/>
            <person name="Viti C."/>
            <person name="Vaneechoutte M."/>
            <person name="Dijkshoorn L."/>
            <person name="Fani R."/>
        </authorList>
    </citation>
    <scope>NUCLEOTIDE SEQUENCE [LARGE SCALE GENOMIC DNA]</scope>
    <source>
        <strain evidence="1 2">LUH5627</strain>
    </source>
</reference>
<comment type="caution">
    <text evidence="1">The sequence shown here is derived from an EMBL/GenBank/DDBJ whole genome shotgun (WGS) entry which is preliminary data.</text>
</comment>
<dbReference type="InterPro" id="IPR032675">
    <property type="entry name" value="LRR_dom_sf"/>
</dbReference>
<evidence type="ECO:0000313" key="1">
    <source>
        <dbReference type="EMBL" id="KXZ71174.1"/>
    </source>
</evidence>
<evidence type="ECO:0008006" key="3">
    <source>
        <dbReference type="Google" id="ProtNLM"/>
    </source>
</evidence>
<dbReference type="EMBL" id="JRUE01000111">
    <property type="protein sequence ID" value="KXZ71174.1"/>
    <property type="molecule type" value="Genomic_DNA"/>
</dbReference>
<sequence length="218" mass="24559">MLEKEFITLNFPKDYQVGWLFGINRKSNQYDKNVFYADAIGQVSVPSDISLMLNVNPQSAASMRWLTEIESTQLKQLYLGQTGINNENIQFISHLTSLEMLSFNHVYENINDLGTHHLKPLINLRSLGLNATDIGNITLSYLSDMHQLEYLSIGATNVTDNGLNQLYVLSSLKGICFDLAYSGGRKNYVTLKGIEGLQYCLPECKITACDLSYLLTDR</sequence>
<name>A0A150HWU5_9GAMM</name>
<dbReference type="Gene3D" id="3.80.10.10">
    <property type="entry name" value="Ribonuclease Inhibitor"/>
    <property type="match status" value="1"/>
</dbReference>
<organism evidence="1 2">
    <name type="scientific">Acinetobacter venetianus</name>
    <dbReference type="NCBI Taxonomy" id="52133"/>
    <lineage>
        <taxon>Bacteria</taxon>
        <taxon>Pseudomonadati</taxon>
        <taxon>Pseudomonadota</taxon>
        <taxon>Gammaproteobacteria</taxon>
        <taxon>Moraxellales</taxon>
        <taxon>Moraxellaceae</taxon>
        <taxon>Acinetobacter</taxon>
    </lineage>
</organism>
<evidence type="ECO:0000313" key="2">
    <source>
        <dbReference type="Proteomes" id="UP000075680"/>
    </source>
</evidence>
<gene>
    <name evidence="1" type="ORF">AVENLUH5627_01218</name>
</gene>
<dbReference type="Proteomes" id="UP000075680">
    <property type="component" value="Unassembled WGS sequence"/>
</dbReference>
<dbReference type="AlphaFoldDB" id="A0A150HWU5"/>
<dbReference type="SUPFAM" id="SSF52047">
    <property type="entry name" value="RNI-like"/>
    <property type="match status" value="1"/>
</dbReference>